<organism evidence="5 6">
    <name type="scientific">Thermodesulfobacterium commune</name>
    <dbReference type="NCBI Taxonomy" id="1741"/>
    <lineage>
        <taxon>Bacteria</taxon>
        <taxon>Pseudomonadati</taxon>
        <taxon>Thermodesulfobacteriota</taxon>
        <taxon>Thermodesulfobacteria</taxon>
        <taxon>Thermodesulfobacteriales</taxon>
        <taxon>Thermodesulfobacteriaceae</taxon>
        <taxon>Thermodesulfobacterium</taxon>
    </lineage>
</organism>
<protein>
    <submittedName>
        <fullName evidence="5">Hydroxyacid dehydrogenase</fullName>
    </submittedName>
</protein>
<dbReference type="InterPro" id="IPR050418">
    <property type="entry name" value="D-iso_2-hydroxyacid_DH_PdxB"/>
</dbReference>
<dbReference type="GO" id="GO:0016616">
    <property type="term" value="F:oxidoreductase activity, acting on the CH-OH group of donors, NAD or NADP as acceptor"/>
    <property type="evidence" value="ECO:0007669"/>
    <property type="project" value="InterPro"/>
</dbReference>
<dbReference type="Proteomes" id="UP000257240">
    <property type="component" value="Unassembled WGS sequence"/>
</dbReference>
<proteinExistence type="inferred from homology"/>
<dbReference type="SUPFAM" id="SSF52283">
    <property type="entry name" value="Formate/glycerate dehydrogenase catalytic domain-like"/>
    <property type="match status" value="1"/>
</dbReference>
<feature type="domain" description="D-isomer specific 2-hydroxyacid dehydrogenase catalytic" evidence="4">
    <location>
        <begin position="19"/>
        <end position="114"/>
    </location>
</feature>
<dbReference type="EMBL" id="DLVE01000097">
    <property type="protein sequence ID" value="HAA84674.1"/>
    <property type="molecule type" value="Genomic_DNA"/>
</dbReference>
<gene>
    <name evidence="5" type="ORF">DCE01_07840</name>
</gene>
<keyword evidence="2" id="KW-0560">Oxidoreductase</keyword>
<dbReference type="InterPro" id="IPR006139">
    <property type="entry name" value="D-isomer_2_OHA_DH_cat_dom"/>
</dbReference>
<comment type="similarity">
    <text evidence="1">Belongs to the D-isomer specific 2-hydroxyacid dehydrogenase family.</text>
</comment>
<accession>A0A3B8ND91</accession>
<evidence type="ECO:0000256" key="3">
    <source>
        <dbReference type="ARBA" id="ARBA00023027"/>
    </source>
</evidence>
<evidence type="ECO:0000313" key="5">
    <source>
        <dbReference type="EMBL" id="HAA84674.1"/>
    </source>
</evidence>
<name>A0A3B8ND91_9BACT</name>
<dbReference type="PANTHER" id="PTHR43761">
    <property type="entry name" value="D-ISOMER SPECIFIC 2-HYDROXYACID DEHYDROGENASE FAMILY PROTEIN (AFU_ORTHOLOGUE AFUA_1G13630)"/>
    <property type="match status" value="1"/>
</dbReference>
<evidence type="ECO:0000256" key="2">
    <source>
        <dbReference type="ARBA" id="ARBA00023002"/>
    </source>
</evidence>
<reference evidence="5 6" key="1">
    <citation type="journal article" date="2018" name="Nat. Biotechnol.">
        <title>A standardized bacterial taxonomy based on genome phylogeny substantially revises the tree of life.</title>
        <authorList>
            <person name="Parks D.H."/>
            <person name="Chuvochina M."/>
            <person name="Waite D.W."/>
            <person name="Rinke C."/>
            <person name="Skarshewski A."/>
            <person name="Chaumeil P.A."/>
            <person name="Hugenholtz P."/>
        </authorList>
    </citation>
    <scope>NUCLEOTIDE SEQUENCE [LARGE SCALE GENOMIC DNA]</scope>
    <source>
        <strain evidence="5">UBA12529</strain>
    </source>
</reference>
<dbReference type="Pfam" id="PF00389">
    <property type="entry name" value="2-Hacid_dh"/>
    <property type="match status" value="1"/>
</dbReference>
<dbReference type="Gene3D" id="3.40.50.720">
    <property type="entry name" value="NAD(P)-binding Rossmann-like Domain"/>
    <property type="match status" value="1"/>
</dbReference>
<dbReference type="AlphaFoldDB" id="A0A3B8ND91"/>
<dbReference type="PANTHER" id="PTHR43761:SF1">
    <property type="entry name" value="D-ISOMER SPECIFIC 2-HYDROXYACID DEHYDROGENASE CATALYTIC DOMAIN-CONTAINING PROTEIN-RELATED"/>
    <property type="match status" value="1"/>
</dbReference>
<keyword evidence="3" id="KW-0520">NAD</keyword>
<sequence>MKIGIFEIERDWEKQVYLETLRQNLGESLGNLELVFTSEPLDSFTVNAYSDLNVAVIYINSLVTEKVLDQLPNLKLIITRTTGTDHIDILACQKRGVAVANSPYFAFTTVAEHTIGLIFALAK</sequence>
<dbReference type="GO" id="GO:0051287">
    <property type="term" value="F:NAD binding"/>
    <property type="evidence" value="ECO:0007669"/>
    <property type="project" value="InterPro"/>
</dbReference>
<evidence type="ECO:0000256" key="1">
    <source>
        <dbReference type="ARBA" id="ARBA00005854"/>
    </source>
</evidence>
<evidence type="ECO:0000313" key="6">
    <source>
        <dbReference type="Proteomes" id="UP000257240"/>
    </source>
</evidence>
<comment type="caution">
    <text evidence="5">The sequence shown here is derived from an EMBL/GenBank/DDBJ whole genome shotgun (WGS) entry which is preliminary data.</text>
</comment>
<feature type="non-terminal residue" evidence="5">
    <location>
        <position position="123"/>
    </location>
</feature>
<evidence type="ECO:0000259" key="4">
    <source>
        <dbReference type="Pfam" id="PF00389"/>
    </source>
</evidence>